<feature type="active site" description="Acyl-ester intermediate" evidence="13">
    <location>
        <position position="52"/>
    </location>
</feature>
<dbReference type="KEGG" id="hdh:G5B40_01155"/>
<dbReference type="InterPro" id="IPR012338">
    <property type="entry name" value="Beta-lactam/transpept-like"/>
</dbReference>
<keyword evidence="8" id="KW-0378">Hydrolase</keyword>
<evidence type="ECO:0000256" key="9">
    <source>
        <dbReference type="ARBA" id="ARBA00022960"/>
    </source>
</evidence>
<evidence type="ECO:0000313" key="18">
    <source>
        <dbReference type="EMBL" id="QIE54173.1"/>
    </source>
</evidence>
<dbReference type="Gene3D" id="3.40.710.10">
    <property type="entry name" value="DD-peptidase/beta-lactamase superfamily"/>
    <property type="match status" value="1"/>
</dbReference>
<evidence type="ECO:0000313" key="19">
    <source>
        <dbReference type="Proteomes" id="UP000503336"/>
    </source>
</evidence>
<dbReference type="UniPathway" id="UPA00219"/>
<keyword evidence="5 18" id="KW-0121">Carboxypeptidase</keyword>
<evidence type="ECO:0000256" key="10">
    <source>
        <dbReference type="ARBA" id="ARBA00022984"/>
    </source>
</evidence>
<keyword evidence="10" id="KW-0573">Peptidoglycan synthesis</keyword>
<evidence type="ECO:0000259" key="17">
    <source>
        <dbReference type="SMART" id="SM00936"/>
    </source>
</evidence>
<organism evidence="18 19">
    <name type="scientific">Pikeienuella piscinae</name>
    <dbReference type="NCBI Taxonomy" id="2748098"/>
    <lineage>
        <taxon>Bacteria</taxon>
        <taxon>Pseudomonadati</taxon>
        <taxon>Pseudomonadota</taxon>
        <taxon>Alphaproteobacteria</taxon>
        <taxon>Rhodobacterales</taxon>
        <taxon>Paracoccaceae</taxon>
        <taxon>Pikeienuella</taxon>
    </lineage>
</organism>
<accession>A0A7L5BTP6</accession>
<evidence type="ECO:0000256" key="13">
    <source>
        <dbReference type="PIRSR" id="PIRSR618044-1"/>
    </source>
</evidence>
<evidence type="ECO:0000256" key="7">
    <source>
        <dbReference type="ARBA" id="ARBA00022729"/>
    </source>
</evidence>
<keyword evidence="6" id="KW-0645">Protease</keyword>
<dbReference type="InterPro" id="IPR015956">
    <property type="entry name" value="Peniciliin-bd_prot_C_sf"/>
</dbReference>
<name>A0A7L5BTP6_9RHOB</name>
<dbReference type="Pfam" id="PF00768">
    <property type="entry name" value="Peptidase_S11"/>
    <property type="match status" value="1"/>
</dbReference>
<sequence>MTRFLAALATVLLAAAPASAFDTAARAAMVIDMTSGAVLLEKNPDMPLPPASMSKLMTLDMTFEALQSGRLSLDETFPVSEKAWKMGGSRMFVRAGERVSIRDLLRGVIVQSGNDACVVLAEGLAGSEAAFAEKMNARAAELGMTGSHFVNATGWPDPEHRMTARDLMILVDRMVNVFPEYYPIFAETEFEWDGVKQSNRNPLLYLDLGADGLKTGHTEAAGYGLTGSAIRDGRRIAFVITGLDSMNSRSQEAERLLTWAFREFRTEQIATAGQIVGEAEVWVGEDATVPLTPEHDVIATAPWSDIDKMKTIIRYDGPIAAPIAAGDRIGDLVVEAPGLPPVSTPLIAAAAVAKGGLATRVGAAIRTLLRDEDALLLTE</sequence>
<dbReference type="Pfam" id="PF07943">
    <property type="entry name" value="PBP5_C"/>
    <property type="match status" value="1"/>
</dbReference>
<evidence type="ECO:0000256" key="15">
    <source>
        <dbReference type="RuleBase" id="RU004016"/>
    </source>
</evidence>
<evidence type="ECO:0000256" key="12">
    <source>
        <dbReference type="ARBA" id="ARBA00034000"/>
    </source>
</evidence>
<dbReference type="PANTHER" id="PTHR21581">
    <property type="entry name" value="D-ALANYL-D-ALANINE CARBOXYPEPTIDASE"/>
    <property type="match status" value="1"/>
</dbReference>
<dbReference type="InterPro" id="IPR018044">
    <property type="entry name" value="Peptidase_S11"/>
</dbReference>
<dbReference type="InterPro" id="IPR037167">
    <property type="entry name" value="Peptidase_S11_C_sf"/>
</dbReference>
<keyword evidence="11" id="KW-0961">Cell wall biogenesis/degradation</keyword>
<protein>
    <recommendedName>
        <fullName evidence="4">serine-type D-Ala-D-Ala carboxypeptidase</fullName>
        <ecNumber evidence="4">3.4.16.4</ecNumber>
    </recommendedName>
</protein>
<feature type="domain" description="Peptidase S11 D-Ala-D-Ala carboxypeptidase A C-terminal" evidence="17">
    <location>
        <begin position="264"/>
        <end position="354"/>
    </location>
</feature>
<proteinExistence type="inferred from homology"/>
<evidence type="ECO:0000256" key="6">
    <source>
        <dbReference type="ARBA" id="ARBA00022670"/>
    </source>
</evidence>
<dbReference type="InterPro" id="IPR012907">
    <property type="entry name" value="Peptidase_S11_C"/>
</dbReference>
<dbReference type="GO" id="GO:0008360">
    <property type="term" value="P:regulation of cell shape"/>
    <property type="evidence" value="ECO:0007669"/>
    <property type="project" value="UniProtKB-KW"/>
</dbReference>
<dbReference type="AlphaFoldDB" id="A0A7L5BTP6"/>
<comment type="catalytic activity">
    <reaction evidence="12">
        <text>Preferential cleavage: (Ac)2-L-Lys-D-Ala-|-D-Ala. Also transpeptidation of peptidyl-alanyl moieties that are N-acyl substituents of D-alanine.</text>
        <dbReference type="EC" id="3.4.16.4"/>
    </reaction>
</comment>
<evidence type="ECO:0000256" key="4">
    <source>
        <dbReference type="ARBA" id="ARBA00012448"/>
    </source>
</evidence>
<dbReference type="PANTHER" id="PTHR21581:SF6">
    <property type="entry name" value="TRAFFICKING PROTEIN PARTICLE COMPLEX SUBUNIT 12"/>
    <property type="match status" value="1"/>
</dbReference>
<dbReference type="GO" id="GO:0009002">
    <property type="term" value="F:serine-type D-Ala-D-Ala carboxypeptidase activity"/>
    <property type="evidence" value="ECO:0007669"/>
    <property type="project" value="UniProtKB-EC"/>
</dbReference>
<evidence type="ECO:0000256" key="16">
    <source>
        <dbReference type="SAM" id="SignalP"/>
    </source>
</evidence>
<dbReference type="RefSeq" id="WP_165093999.1">
    <property type="nucleotide sequence ID" value="NZ_CP049056.1"/>
</dbReference>
<comment type="function">
    <text evidence="1">Removes C-terminal D-alanyl residues from sugar-peptide cell wall precursors.</text>
</comment>
<comment type="similarity">
    <text evidence="3 15">Belongs to the peptidase S11 family.</text>
</comment>
<dbReference type="SUPFAM" id="SSF56601">
    <property type="entry name" value="beta-lactamase/transpeptidase-like"/>
    <property type="match status" value="1"/>
</dbReference>
<reference evidence="18 19" key="1">
    <citation type="submission" date="2020-02" db="EMBL/GenBank/DDBJ databases">
        <title>complete genome sequence of Rhodobacteraceae bacterium.</title>
        <authorList>
            <person name="Park J."/>
            <person name="Kim Y.-S."/>
            <person name="Kim K.-H."/>
        </authorList>
    </citation>
    <scope>NUCLEOTIDE SEQUENCE [LARGE SCALE GENOMIC DNA]</scope>
    <source>
        <strain evidence="18 19">RR4-56</strain>
    </source>
</reference>
<dbReference type="GO" id="GO:0006508">
    <property type="term" value="P:proteolysis"/>
    <property type="evidence" value="ECO:0007669"/>
    <property type="project" value="UniProtKB-KW"/>
</dbReference>
<feature type="active site" description="Proton acceptor" evidence="13">
    <location>
        <position position="55"/>
    </location>
</feature>
<dbReference type="Gene3D" id="2.60.410.10">
    <property type="entry name" value="D-Ala-D-Ala carboxypeptidase, C-terminal domain"/>
    <property type="match status" value="1"/>
</dbReference>
<evidence type="ECO:0000256" key="5">
    <source>
        <dbReference type="ARBA" id="ARBA00022645"/>
    </source>
</evidence>
<dbReference type="SMART" id="SM00936">
    <property type="entry name" value="PBP5_C"/>
    <property type="match status" value="1"/>
</dbReference>
<feature type="signal peptide" evidence="16">
    <location>
        <begin position="1"/>
        <end position="20"/>
    </location>
</feature>
<evidence type="ECO:0000256" key="8">
    <source>
        <dbReference type="ARBA" id="ARBA00022801"/>
    </source>
</evidence>
<dbReference type="EC" id="3.4.16.4" evidence="4"/>
<keyword evidence="7 16" id="KW-0732">Signal</keyword>
<feature type="binding site" evidence="14">
    <location>
        <position position="214"/>
    </location>
    <ligand>
        <name>substrate</name>
    </ligand>
</feature>
<dbReference type="EMBL" id="CP049056">
    <property type="protein sequence ID" value="QIE54173.1"/>
    <property type="molecule type" value="Genomic_DNA"/>
</dbReference>
<dbReference type="SUPFAM" id="SSF69189">
    <property type="entry name" value="Penicillin-binding protein associated domain"/>
    <property type="match status" value="1"/>
</dbReference>
<keyword evidence="19" id="KW-1185">Reference proteome</keyword>
<feature type="chain" id="PRO_5029526419" description="serine-type D-Ala-D-Ala carboxypeptidase" evidence="16">
    <location>
        <begin position="21"/>
        <end position="379"/>
    </location>
</feature>
<evidence type="ECO:0000256" key="14">
    <source>
        <dbReference type="PIRSR" id="PIRSR618044-2"/>
    </source>
</evidence>
<dbReference type="GO" id="GO:0071555">
    <property type="term" value="P:cell wall organization"/>
    <property type="evidence" value="ECO:0007669"/>
    <property type="project" value="UniProtKB-KW"/>
</dbReference>
<evidence type="ECO:0000256" key="1">
    <source>
        <dbReference type="ARBA" id="ARBA00003217"/>
    </source>
</evidence>
<dbReference type="PRINTS" id="PR00725">
    <property type="entry name" value="DADACBPTASE1"/>
</dbReference>
<keyword evidence="9" id="KW-0133">Cell shape</keyword>
<gene>
    <name evidence="18" type="ORF">G5B40_01155</name>
</gene>
<dbReference type="Proteomes" id="UP000503336">
    <property type="component" value="Chromosome"/>
</dbReference>
<evidence type="ECO:0000256" key="2">
    <source>
        <dbReference type="ARBA" id="ARBA00004752"/>
    </source>
</evidence>
<dbReference type="InterPro" id="IPR001967">
    <property type="entry name" value="Peptidase_S11_N"/>
</dbReference>
<evidence type="ECO:0000256" key="3">
    <source>
        <dbReference type="ARBA" id="ARBA00007164"/>
    </source>
</evidence>
<dbReference type="GO" id="GO:0009252">
    <property type="term" value="P:peptidoglycan biosynthetic process"/>
    <property type="evidence" value="ECO:0007669"/>
    <property type="project" value="UniProtKB-UniPathway"/>
</dbReference>
<feature type="active site" evidence="13">
    <location>
        <position position="112"/>
    </location>
</feature>
<comment type="pathway">
    <text evidence="2">Cell wall biogenesis; peptidoglycan biosynthesis.</text>
</comment>
<evidence type="ECO:0000256" key="11">
    <source>
        <dbReference type="ARBA" id="ARBA00023316"/>
    </source>
</evidence>